<accession>A0ABN9VID5</accession>
<organism evidence="1 2">
    <name type="scientific">Prorocentrum cordatum</name>
    <dbReference type="NCBI Taxonomy" id="2364126"/>
    <lineage>
        <taxon>Eukaryota</taxon>
        <taxon>Sar</taxon>
        <taxon>Alveolata</taxon>
        <taxon>Dinophyceae</taxon>
        <taxon>Prorocentrales</taxon>
        <taxon>Prorocentraceae</taxon>
        <taxon>Prorocentrum</taxon>
    </lineage>
</organism>
<dbReference type="Proteomes" id="UP001189429">
    <property type="component" value="Unassembled WGS sequence"/>
</dbReference>
<gene>
    <name evidence="1" type="ORF">PCOR1329_LOCUS57481</name>
</gene>
<sequence>GGASGGRPSPGQIRRAFRLAAKDAHPDADGGSEERFRLVVWAYGEAMAGAPLGGPARRRAAGYDDGFVAAWEDRWREEQQQELGVYHSFEEIERQTDDDGWGDREPLQNFFVWKHDAAVFGGVVEGDVAIYRLSHNIDGRYWGVGVVLAIQATYTVHGPNGIVFLQPLMRESSGGEGWERRLVEDSWAEVASVRVLDRLEVLGSDATRCEDGSIAIDGRSYHRVFESGMVHVQDY</sequence>
<evidence type="ECO:0008006" key="3">
    <source>
        <dbReference type="Google" id="ProtNLM"/>
    </source>
</evidence>
<dbReference type="SUPFAM" id="SSF46565">
    <property type="entry name" value="Chaperone J-domain"/>
    <property type="match status" value="1"/>
</dbReference>
<comment type="caution">
    <text evidence="1">The sequence shown here is derived from an EMBL/GenBank/DDBJ whole genome shotgun (WGS) entry which is preliminary data.</text>
</comment>
<reference evidence="1" key="1">
    <citation type="submission" date="2023-10" db="EMBL/GenBank/DDBJ databases">
        <authorList>
            <person name="Chen Y."/>
            <person name="Shah S."/>
            <person name="Dougan E. K."/>
            <person name="Thang M."/>
            <person name="Chan C."/>
        </authorList>
    </citation>
    <scope>NUCLEOTIDE SEQUENCE [LARGE SCALE GENOMIC DNA]</scope>
</reference>
<dbReference type="EMBL" id="CAUYUJ010017104">
    <property type="protein sequence ID" value="CAK0871799.1"/>
    <property type="molecule type" value="Genomic_DNA"/>
</dbReference>
<dbReference type="InterPro" id="IPR036869">
    <property type="entry name" value="J_dom_sf"/>
</dbReference>
<evidence type="ECO:0000313" key="1">
    <source>
        <dbReference type="EMBL" id="CAK0871799.1"/>
    </source>
</evidence>
<name>A0ABN9VID5_9DINO</name>
<feature type="non-terminal residue" evidence="1">
    <location>
        <position position="1"/>
    </location>
</feature>
<protein>
    <recommendedName>
        <fullName evidence="3">J domain-containing protein</fullName>
    </recommendedName>
</protein>
<evidence type="ECO:0000313" key="2">
    <source>
        <dbReference type="Proteomes" id="UP001189429"/>
    </source>
</evidence>
<keyword evidence="2" id="KW-1185">Reference proteome</keyword>
<proteinExistence type="predicted"/>